<evidence type="ECO:0000256" key="1">
    <source>
        <dbReference type="ARBA" id="ARBA00022448"/>
    </source>
</evidence>
<reference evidence="10" key="1">
    <citation type="submission" date="2023-03" db="EMBL/GenBank/DDBJ databases">
        <authorList>
            <person name="Steffen K."/>
            <person name="Cardenas P."/>
        </authorList>
    </citation>
    <scope>NUCLEOTIDE SEQUENCE</scope>
</reference>
<evidence type="ECO:0000256" key="3">
    <source>
        <dbReference type="ARBA" id="ARBA00022833"/>
    </source>
</evidence>
<dbReference type="EMBL" id="CASHTH010001219">
    <property type="protein sequence ID" value="CAI8012814.1"/>
    <property type="molecule type" value="Genomic_DNA"/>
</dbReference>
<feature type="domain" description="Tim10-like" evidence="9">
    <location>
        <begin position="13"/>
        <end position="72"/>
    </location>
</feature>
<proteinExistence type="inferred from homology"/>
<keyword evidence="1 8" id="KW-0813">Transport</keyword>
<dbReference type="GO" id="GO:0015031">
    <property type="term" value="P:protein transport"/>
    <property type="evidence" value="ECO:0007669"/>
    <property type="project" value="UniProtKB-KW"/>
</dbReference>
<evidence type="ECO:0000256" key="2">
    <source>
        <dbReference type="ARBA" id="ARBA00022723"/>
    </source>
</evidence>
<name>A0AA35RKK7_GEOBA</name>
<accession>A0AA35RKK7</accession>
<dbReference type="InterPro" id="IPR004217">
    <property type="entry name" value="Tim10-like"/>
</dbReference>
<dbReference type="InterPro" id="IPR035427">
    <property type="entry name" value="Tim10-like_dom_sf"/>
</dbReference>
<dbReference type="Gene3D" id="1.10.287.810">
    <property type="entry name" value="Mitochondrial import inner membrane translocase subunit tim13 like domains"/>
    <property type="match status" value="1"/>
</dbReference>
<keyword evidence="5 8" id="KW-0811">Translocation</keyword>
<dbReference type="PANTHER" id="PTHR13172">
    <property type="entry name" value="MITOCHONDRIAL IMPORT INNER MEMBRANE TRANSLOCASE SUBUNIT TIM9B"/>
    <property type="match status" value="1"/>
</dbReference>
<keyword evidence="6 8" id="KW-0496">Mitochondrion</keyword>
<keyword evidence="8" id="KW-0999">Mitochondrion inner membrane</keyword>
<keyword evidence="4 8" id="KW-0653">Protein transport</keyword>
<keyword evidence="8" id="KW-0143">Chaperone</keyword>
<gene>
    <name evidence="10" type="ORF">GBAR_LOCUS8189</name>
</gene>
<evidence type="ECO:0000313" key="10">
    <source>
        <dbReference type="EMBL" id="CAI8012814.1"/>
    </source>
</evidence>
<dbReference type="SUPFAM" id="SSF144122">
    <property type="entry name" value="Tim10-like"/>
    <property type="match status" value="1"/>
</dbReference>
<keyword evidence="2" id="KW-0479">Metal-binding</keyword>
<sequence>MENLTPQQRAQLEVNQFKDFIATYNHVTQNCFEDCVRDFTSRRVTKEEIACCDHCVDKYVKMTQRLSLRLQEHYQLQNQVDPSQQQPLSR</sequence>
<comment type="subunit">
    <text evidence="8">Heterohexamer.</text>
</comment>
<organism evidence="10 11">
    <name type="scientific">Geodia barretti</name>
    <name type="common">Barrett's horny sponge</name>
    <dbReference type="NCBI Taxonomy" id="519541"/>
    <lineage>
        <taxon>Eukaryota</taxon>
        <taxon>Metazoa</taxon>
        <taxon>Porifera</taxon>
        <taxon>Demospongiae</taxon>
        <taxon>Heteroscleromorpha</taxon>
        <taxon>Tetractinellida</taxon>
        <taxon>Astrophorina</taxon>
        <taxon>Geodiidae</taxon>
        <taxon>Geodia</taxon>
    </lineage>
</organism>
<keyword evidence="8" id="KW-0472">Membrane</keyword>
<evidence type="ECO:0000256" key="7">
    <source>
        <dbReference type="ARBA" id="ARBA00023157"/>
    </source>
</evidence>
<dbReference type="GO" id="GO:0005743">
    <property type="term" value="C:mitochondrial inner membrane"/>
    <property type="evidence" value="ECO:0007669"/>
    <property type="project" value="UniProtKB-SubCell"/>
</dbReference>
<keyword evidence="7 8" id="KW-1015">Disulfide bond</keyword>
<evidence type="ECO:0000256" key="6">
    <source>
        <dbReference type="ARBA" id="ARBA00023128"/>
    </source>
</evidence>
<keyword evidence="11" id="KW-1185">Reference proteome</keyword>
<evidence type="ECO:0000313" key="11">
    <source>
        <dbReference type="Proteomes" id="UP001174909"/>
    </source>
</evidence>
<comment type="similarity">
    <text evidence="8">Belongs to the small Tim family.</text>
</comment>
<evidence type="ECO:0000256" key="5">
    <source>
        <dbReference type="ARBA" id="ARBA00023010"/>
    </source>
</evidence>
<comment type="domain">
    <text evidence="8">The twin CX3C motif contains 4 conserved Cys residues that form 2 disulfide bonds in the mitochondrial intermembrane space.</text>
</comment>
<dbReference type="InterPro" id="IPR050673">
    <property type="entry name" value="Mito_inner_translocase_sub"/>
</dbReference>
<evidence type="ECO:0000259" key="9">
    <source>
        <dbReference type="Pfam" id="PF02953"/>
    </source>
</evidence>
<dbReference type="Proteomes" id="UP001174909">
    <property type="component" value="Unassembled WGS sequence"/>
</dbReference>
<evidence type="ECO:0000256" key="4">
    <source>
        <dbReference type="ARBA" id="ARBA00022927"/>
    </source>
</evidence>
<evidence type="ECO:0000256" key="8">
    <source>
        <dbReference type="RuleBase" id="RU367043"/>
    </source>
</evidence>
<protein>
    <recommendedName>
        <fullName evidence="8">Mitochondrial import inner membrane translocase subunit</fullName>
    </recommendedName>
</protein>
<comment type="function">
    <text evidence="8">Mitochondrial intermembrane chaperone that participates in the import and insertion of some multi-pass transmembrane proteins into the mitochondrial inner membrane. Also required for the transfer of beta-barrel precursors from the TOM complex to the sorting and assembly machinery (SAM complex) of the outer membrane. Acts as a chaperone-like protein that protects the hydrophobic precursors from aggregation and guide them through the mitochondrial intermembrane space.</text>
</comment>
<dbReference type="GO" id="GO:0046872">
    <property type="term" value="F:metal ion binding"/>
    <property type="evidence" value="ECO:0007669"/>
    <property type="project" value="UniProtKB-KW"/>
</dbReference>
<comment type="subcellular location">
    <subcellularLocation>
        <location evidence="8">Mitochondrion inner membrane</location>
        <topology evidence="8">Peripheral membrane protein</topology>
        <orientation evidence="8">Intermembrane side</orientation>
    </subcellularLocation>
</comment>
<dbReference type="AlphaFoldDB" id="A0AA35RKK7"/>
<dbReference type="Pfam" id="PF02953">
    <property type="entry name" value="zf-Tim10_DDP"/>
    <property type="match status" value="1"/>
</dbReference>
<comment type="caution">
    <text evidence="10">The sequence shown here is derived from an EMBL/GenBank/DDBJ whole genome shotgun (WGS) entry which is preliminary data.</text>
</comment>
<keyword evidence="3" id="KW-0862">Zinc</keyword>